<dbReference type="RefSeq" id="WP_137165281.1">
    <property type="nucleotide sequence ID" value="NZ_CP032342.1"/>
</dbReference>
<keyword evidence="2" id="KW-1185">Reference proteome</keyword>
<dbReference type="EMBL" id="JAWXYC010000001">
    <property type="protein sequence ID" value="MDX5949604.1"/>
    <property type="molecule type" value="Genomic_DNA"/>
</dbReference>
<sequence length="143" mass="15573">MARSFTPSRVLPEPVDGAAVMCSDCGAWGIRRIDSDELMERLLADWPVAGSVLAGVMSLMPSPELGDLCRQRALAAYAAVLEDEDWYRLLAFIDAVVDCTTDQLKPTGQVAAVPDLMARVLPVRVQLMLNETRARKRSLAAAN</sequence>
<organism evidence="1 2">
    <name type="scientific">Azospirillum brasilense</name>
    <dbReference type="NCBI Taxonomy" id="192"/>
    <lineage>
        <taxon>Bacteria</taxon>
        <taxon>Pseudomonadati</taxon>
        <taxon>Pseudomonadota</taxon>
        <taxon>Alphaproteobacteria</taxon>
        <taxon>Rhodospirillales</taxon>
        <taxon>Azospirillaceae</taxon>
        <taxon>Azospirillum</taxon>
    </lineage>
</organism>
<dbReference type="GeneID" id="56447992"/>
<reference evidence="1 2" key="1">
    <citation type="submission" date="2023-11" db="EMBL/GenBank/DDBJ databases">
        <title>MicrobeMod: A computational toolkit for identifying prokaryotic methylation and restriction-modification with nanopore sequencing.</title>
        <authorList>
            <person name="Crits-Christoph A."/>
            <person name="Kang S.C."/>
            <person name="Lee H."/>
            <person name="Ostrov N."/>
        </authorList>
    </citation>
    <scope>NUCLEOTIDE SEQUENCE [LARGE SCALE GENOMIC DNA]</scope>
    <source>
        <strain evidence="1 2">ATCC 29145</strain>
    </source>
</reference>
<evidence type="ECO:0000313" key="2">
    <source>
        <dbReference type="Proteomes" id="UP001277471"/>
    </source>
</evidence>
<protein>
    <submittedName>
        <fullName evidence="1">Uncharacterized protein</fullName>
    </submittedName>
</protein>
<dbReference type="Proteomes" id="UP001277471">
    <property type="component" value="Unassembled WGS sequence"/>
</dbReference>
<proteinExistence type="predicted"/>
<accession>A0ABU4P008</accession>
<gene>
    <name evidence="1" type="ORF">SIM66_00075</name>
</gene>
<evidence type="ECO:0000313" key="1">
    <source>
        <dbReference type="EMBL" id="MDX5949604.1"/>
    </source>
</evidence>
<name>A0ABU4P008_AZOBR</name>
<comment type="caution">
    <text evidence="1">The sequence shown here is derived from an EMBL/GenBank/DDBJ whole genome shotgun (WGS) entry which is preliminary data.</text>
</comment>